<evidence type="ECO:0000313" key="1">
    <source>
        <dbReference type="EMBL" id="APH03427.1"/>
    </source>
</evidence>
<name>A0A1L3MM62_9BACI</name>
<dbReference type="EMBL" id="CP016020">
    <property type="protein sequence ID" value="APH03427.1"/>
    <property type="molecule type" value="Genomic_DNA"/>
</dbReference>
<protein>
    <submittedName>
        <fullName evidence="1">Uncharacterized protein</fullName>
    </submittedName>
</protein>
<evidence type="ECO:0000313" key="2">
    <source>
        <dbReference type="Proteomes" id="UP000181936"/>
    </source>
</evidence>
<dbReference type="Proteomes" id="UP000181936">
    <property type="component" value="Chromosome"/>
</dbReference>
<dbReference type="KEGG" id="bwh:A9C19_00895"/>
<dbReference type="AlphaFoldDB" id="A0A1L3MM62"/>
<keyword evidence="2" id="KW-1185">Reference proteome</keyword>
<sequence length="138" mass="16590">MIPFKLKSIFLDSPQELQVRETSDQEIVILRVADHHHIQDEMNLHHFRVPKHSTVDIRYETIDHNHLLRIIFQLEQRKLSIQYFTWDDMEEYFKESPLHPDITESIFFQKILQSINFSGENHISYIVNTPQHLSDLPK</sequence>
<dbReference type="STRING" id="1547283.A9C19_00895"/>
<dbReference type="OrthoDB" id="2858555at2"/>
<dbReference type="RefSeq" id="WP_072578213.1">
    <property type="nucleotide sequence ID" value="NZ_CP016020.1"/>
</dbReference>
<accession>A0A1L3MM62</accession>
<organism evidence="1 2">
    <name type="scientific">Bacillus weihaiensis</name>
    <dbReference type="NCBI Taxonomy" id="1547283"/>
    <lineage>
        <taxon>Bacteria</taxon>
        <taxon>Bacillati</taxon>
        <taxon>Bacillota</taxon>
        <taxon>Bacilli</taxon>
        <taxon>Bacillales</taxon>
        <taxon>Bacillaceae</taxon>
        <taxon>Bacillus</taxon>
    </lineage>
</organism>
<proteinExistence type="predicted"/>
<gene>
    <name evidence="1" type="ORF">A9C19_00895</name>
</gene>
<reference evidence="1 2" key="1">
    <citation type="journal article" date="2016" name="Sci. Rep.">
        <title>Complete genome sequence and transcriptomic analysis of a novel marine strain Bacillus weihaiensis reveals the mechanism of brown algae degradation.</title>
        <authorList>
            <person name="Zhu Y."/>
            <person name="Chen P."/>
            <person name="Bao Y."/>
            <person name="Men Y."/>
            <person name="Zeng Y."/>
            <person name="Yang J."/>
            <person name="Sun J."/>
            <person name="Sun Y."/>
        </authorList>
    </citation>
    <scope>NUCLEOTIDE SEQUENCE [LARGE SCALE GENOMIC DNA]</scope>
    <source>
        <strain evidence="1 2">Alg07</strain>
    </source>
</reference>